<organism evidence="5 6">
    <name type="scientific">Peptoniphilus genitalis</name>
    <dbReference type="NCBI Taxonomy" id="3036303"/>
    <lineage>
        <taxon>Bacteria</taxon>
        <taxon>Bacillati</taxon>
        <taxon>Bacillota</taxon>
        <taxon>Tissierellia</taxon>
        <taxon>Tissierellales</taxon>
        <taxon>Peptoniphilaceae</taxon>
        <taxon>Peptoniphilus</taxon>
    </lineage>
</organism>
<feature type="compositionally biased region" description="Basic and acidic residues" evidence="1">
    <location>
        <begin position="545"/>
        <end position="554"/>
    </location>
</feature>
<accession>A0ABY4TLU4</accession>
<evidence type="ECO:0000313" key="5">
    <source>
        <dbReference type="EMBL" id="URN41429.1"/>
    </source>
</evidence>
<evidence type="ECO:0000259" key="3">
    <source>
        <dbReference type="Pfam" id="PF07833"/>
    </source>
</evidence>
<sequence length="750" mass="83912">MKKVLATTMATLLFGLSFPVNTFALPNNQSVTINQNSNMQLIQNPQNGQHLGSVISSESVNNVKPQGYFAVTFKVDGSKGTLTIGSQETNKSELIYYVDPNANVKLKDVGNIGAKVKDSTKYEIDKDSPWSITPTNFNKDSEITKDIELTANIKDIKNQAPNQANTYAEKLKNGLYAVDISVWKDDAINWKDGVGLDTSVTDPDLKKAFNEANFEGDGRDSKTPNLNKDSENSGVKGKIKVTFKDNSYIDVVEQKLYVSSHVTAGIFDKVPKDAIKTTLFLGEGTKVIEGNVITEGKEEQKPVYRTYKVRPGTDLSKYILPTNKSVIENINLQPLNDSYINPHWDTNNFIVSDNNKEFTAIATKRYKVTFEFKGIDLDKRNNDIDENSFPKVLKDKMPEEAWVVKGKNFDHTKPENFTEIIKDDSGQVTKVYDWVFAGWNPTRIVGASEDKKLVGTWKRAQATSAEPTVEKITESDKLIKGQGQAGAKIKVTLKDNTSLGTIVGQDKNWKVEIKKDLKKDDKVSVTQIEMGKKESKVVDTIVSKKAKENKKPDTRPMPNPGTNQKDKEKNKQNKKENNYFGLRFKNHSAKTTKVKTQVENKNLSNKQKEEARHIIDVMSGNYQVIKDGVRQNKQMDVKPIIKNDRLMLPLRSLAEMIGAKVEWDPQTRTAIFTNKGLVAKIQIDGNEIVLSNGKVIKMDSKPLNINGRILLPISNVANVFGLTNGNTKDGIDQNIEWDGDNKTVEINLNK</sequence>
<dbReference type="Pfam" id="PF17936">
    <property type="entry name" value="Big_6"/>
    <property type="match status" value="1"/>
</dbReference>
<feature type="signal peptide" evidence="2">
    <location>
        <begin position="1"/>
        <end position="24"/>
    </location>
</feature>
<feature type="chain" id="PRO_5046879577" evidence="2">
    <location>
        <begin position="25"/>
        <end position="750"/>
    </location>
</feature>
<dbReference type="Pfam" id="PF07833">
    <property type="entry name" value="Cu_amine_oxidN1"/>
    <property type="match status" value="1"/>
</dbReference>
<dbReference type="InterPro" id="IPR036582">
    <property type="entry name" value="Mao_N_sf"/>
</dbReference>
<proteinExistence type="predicted"/>
<feature type="domain" description="Copper amine oxidase-like N-terminal" evidence="3">
    <location>
        <begin position="632"/>
        <end position="723"/>
    </location>
</feature>
<evidence type="ECO:0000256" key="1">
    <source>
        <dbReference type="SAM" id="MobiDB-lite"/>
    </source>
</evidence>
<dbReference type="RefSeq" id="WP_250342048.1">
    <property type="nucleotide sequence ID" value="NZ_CP097885.1"/>
</dbReference>
<dbReference type="Gene3D" id="3.30.457.10">
    <property type="entry name" value="Copper amine oxidase-like, N-terminal domain"/>
    <property type="match status" value="1"/>
</dbReference>
<dbReference type="EMBL" id="CP097885">
    <property type="protein sequence ID" value="URN41429.1"/>
    <property type="molecule type" value="Genomic_DNA"/>
</dbReference>
<dbReference type="InterPro" id="IPR012854">
    <property type="entry name" value="Cu_amine_oxidase-like_N"/>
</dbReference>
<evidence type="ECO:0000313" key="6">
    <source>
        <dbReference type="Proteomes" id="UP001056218"/>
    </source>
</evidence>
<dbReference type="Proteomes" id="UP001056218">
    <property type="component" value="Chromosome"/>
</dbReference>
<evidence type="ECO:0000256" key="2">
    <source>
        <dbReference type="SAM" id="SignalP"/>
    </source>
</evidence>
<dbReference type="InterPro" id="IPR041498">
    <property type="entry name" value="Big_6"/>
</dbReference>
<feature type="region of interest" description="Disordered" evidence="1">
    <location>
        <begin position="212"/>
        <end position="233"/>
    </location>
</feature>
<dbReference type="InterPro" id="IPR013783">
    <property type="entry name" value="Ig-like_fold"/>
</dbReference>
<evidence type="ECO:0000259" key="4">
    <source>
        <dbReference type="Pfam" id="PF17936"/>
    </source>
</evidence>
<feature type="compositionally biased region" description="Basic and acidic residues" evidence="1">
    <location>
        <begin position="564"/>
        <end position="577"/>
    </location>
</feature>
<dbReference type="Gene3D" id="2.60.40.10">
    <property type="entry name" value="Immunoglobulins"/>
    <property type="match status" value="1"/>
</dbReference>
<keyword evidence="2" id="KW-0732">Signal</keyword>
<reference evidence="5 6" key="1">
    <citation type="submission" date="2022-05" db="EMBL/GenBank/DDBJ databases">
        <title>Identification of Peptoniphilus vaginalis-like Bacteria, Peptoniphilus septimus sp. nov. from Blood Cultures in a Cervical Cancer Patient receiving Chemotherapy: Case and Implications.</title>
        <authorList>
            <person name="Zhan X.-Y."/>
        </authorList>
    </citation>
    <scope>NUCLEOTIDE SEQUENCE [LARGE SCALE GENOMIC DNA]</scope>
    <source>
        <strain evidence="5 6">SAHP1</strain>
    </source>
</reference>
<protein>
    <submittedName>
        <fullName evidence="5">Stalk domain-containing protein</fullName>
    </submittedName>
</protein>
<keyword evidence="6" id="KW-1185">Reference proteome</keyword>
<feature type="region of interest" description="Disordered" evidence="1">
    <location>
        <begin position="542"/>
        <end position="579"/>
    </location>
</feature>
<dbReference type="SUPFAM" id="SSF55383">
    <property type="entry name" value="Copper amine oxidase, domain N"/>
    <property type="match status" value="1"/>
</dbReference>
<gene>
    <name evidence="5" type="ORF">M9426_00005</name>
</gene>
<name>A0ABY4TLU4_9FIRM</name>
<feature type="domain" description="Bacterial Ig" evidence="4">
    <location>
        <begin position="466"/>
        <end position="541"/>
    </location>
</feature>